<dbReference type="AlphaFoldDB" id="A0A1S7RGF5"/>
<protein>
    <submittedName>
        <fullName evidence="1">Uncharacterized protein</fullName>
    </submittedName>
</protein>
<dbReference type="EMBL" id="FBWK01000049">
    <property type="protein sequence ID" value="CUX52176.1"/>
    <property type="molecule type" value="Genomic_DNA"/>
</dbReference>
<sequence>MVEAVLGLEIVGCETDDGIRGLILPDDPGSLFFCCAKSKMNERVGPPLSVKIGAPCRLEPQLTVKAHGLDVLFIDIGGQPGMRGDGRLHQRLADAFAVMIRIDEKRLHVPFMQKHEAEWVIRNIDRKHQGHLREKGFDFLTDRGAIRRKKEAVGGVDGPAPYVEDADCVAVGGGAKCDHVPPLAIAAFSRHGDRLDLFRAPLQLMISAAKAGDFSSAVQPDLRR</sequence>
<evidence type="ECO:0000313" key="2">
    <source>
        <dbReference type="Proteomes" id="UP000191988"/>
    </source>
</evidence>
<reference evidence="2" key="1">
    <citation type="submission" date="2016-01" db="EMBL/GenBank/DDBJ databases">
        <authorList>
            <person name="Regsiter A."/>
            <person name="william w."/>
        </authorList>
    </citation>
    <scope>NUCLEOTIDE SEQUENCE [LARGE SCALE GENOMIC DNA]</scope>
    <source>
        <strain evidence="2">CFBP 6623</strain>
    </source>
</reference>
<gene>
    <name evidence="1" type="ORF">AGR3A_Lc130430</name>
</gene>
<accession>A0A1S7RGF5</accession>
<name>A0A1S7RGF5_9HYPH</name>
<proteinExistence type="predicted"/>
<dbReference type="Proteomes" id="UP000191988">
    <property type="component" value="Unassembled WGS sequence"/>
</dbReference>
<evidence type="ECO:0000313" key="1">
    <source>
        <dbReference type="EMBL" id="CUX52176.1"/>
    </source>
</evidence>
<keyword evidence="2" id="KW-1185">Reference proteome</keyword>
<organism evidence="1 2">
    <name type="scientific">Agrobacterium tomkonis CFBP 6623</name>
    <dbReference type="NCBI Taxonomy" id="1183432"/>
    <lineage>
        <taxon>Bacteria</taxon>
        <taxon>Pseudomonadati</taxon>
        <taxon>Pseudomonadota</taxon>
        <taxon>Alphaproteobacteria</taxon>
        <taxon>Hyphomicrobiales</taxon>
        <taxon>Rhizobiaceae</taxon>
        <taxon>Rhizobium/Agrobacterium group</taxon>
        <taxon>Agrobacterium</taxon>
        <taxon>Agrobacterium tumefaciens complex</taxon>
    </lineage>
</organism>